<gene>
    <name evidence="2" type="ORF">PTTT1_LOCUS28497</name>
</gene>
<evidence type="ECO:0000256" key="1">
    <source>
        <dbReference type="SAM" id="MobiDB-lite"/>
    </source>
</evidence>
<feature type="region of interest" description="Disordered" evidence="1">
    <location>
        <begin position="142"/>
        <end position="176"/>
    </location>
</feature>
<name>A0A8J9SBB2_PHATR</name>
<dbReference type="AlphaFoldDB" id="A0A8J9SBB2"/>
<sequence>MVNSNDRSAGSYGRHWSMVVLLTSGWSVSLPSGVCSWAPASSQPRNVSPSRLLSSSSSRSSIGPSTTLHLRWNESPQRTVWEMQTALTTFTKGNVTIELHAQLHFGDLSYYDYYNSRTFNTRFDAVLYELLLDEGFLEKPQPAQADPRLHAGSKKSVGTSSSVRPTRDGLSPLQASPHDRATAAAYGWCCQVDHIQYAQPHWMHADWTRQEFLARLQSAGFPHVRSSTSSPTWEAPLWQLTKRGRIRLPDTATEAVAALVVGPPLLFTQPDALSLTSRRRLFRTLTLPESSLNWASSIAYMFRAVLWLTVPCPELSVLLVDWSTLLTTTSKDSSTLRGARISPLTLPLLESLLQGRWNTIRQLVFGQVMTSRHSIGGLDDGDDFLIFQRNERAIQILEETLAGCDEEDTATRIALLYGCSHCPDLSKKLTQLGFVPTQTTWRTAWKIDVGSNSKNVSGEYNKDRIISPEIRIAMGLLLPIYLVVGGLDWMATWHELVDALAGTSSGGMATVPTVLLQSIGVVSLYLIRHVFEYVMLSKFLLDWNEPPSASQSNFGS</sequence>
<reference evidence="2" key="1">
    <citation type="submission" date="2022-02" db="EMBL/GenBank/DDBJ databases">
        <authorList>
            <person name="Giguere J D."/>
        </authorList>
    </citation>
    <scope>NUCLEOTIDE SEQUENCE</scope>
    <source>
        <strain evidence="2">CCAP 1055/1</strain>
    </source>
</reference>
<dbReference type="PANTHER" id="PTHR35757:SF1">
    <property type="entry name" value="THERMOSOME SUBUNIT GAMMA"/>
    <property type="match status" value="1"/>
</dbReference>
<proteinExistence type="predicted"/>
<organism evidence="2">
    <name type="scientific">Phaeodactylum tricornutum</name>
    <name type="common">Diatom</name>
    <dbReference type="NCBI Taxonomy" id="2850"/>
    <lineage>
        <taxon>Eukaryota</taxon>
        <taxon>Sar</taxon>
        <taxon>Stramenopiles</taxon>
        <taxon>Ochrophyta</taxon>
        <taxon>Bacillariophyta</taxon>
        <taxon>Bacillariophyceae</taxon>
        <taxon>Bacillariophycidae</taxon>
        <taxon>Naviculales</taxon>
        <taxon>Phaeodactylaceae</taxon>
        <taxon>Phaeodactylum</taxon>
    </lineage>
</organism>
<dbReference type="Proteomes" id="UP000836788">
    <property type="component" value="Chromosome 2"/>
</dbReference>
<evidence type="ECO:0000313" key="2">
    <source>
        <dbReference type="EMBL" id="CAG9285264.1"/>
    </source>
</evidence>
<feature type="compositionally biased region" description="Low complexity" evidence="1">
    <location>
        <begin position="48"/>
        <end position="65"/>
    </location>
</feature>
<protein>
    <submittedName>
        <fullName evidence="2">Uncharacterized protein</fullName>
    </submittedName>
</protein>
<feature type="compositionally biased region" description="Low complexity" evidence="1">
    <location>
        <begin position="154"/>
        <end position="163"/>
    </location>
</feature>
<dbReference type="EMBL" id="OU594943">
    <property type="protein sequence ID" value="CAG9285264.1"/>
    <property type="molecule type" value="Genomic_DNA"/>
</dbReference>
<accession>A0A8J9SBB2</accession>
<feature type="region of interest" description="Disordered" evidence="1">
    <location>
        <begin position="39"/>
        <end position="68"/>
    </location>
</feature>
<dbReference type="PANTHER" id="PTHR35757">
    <property type="entry name" value="THERMOSOME SUBUNIT GAMMA"/>
    <property type="match status" value="1"/>
</dbReference>